<evidence type="ECO:0000256" key="7">
    <source>
        <dbReference type="ARBA" id="ARBA00022989"/>
    </source>
</evidence>
<keyword evidence="15" id="KW-1185">Reference proteome</keyword>
<dbReference type="GO" id="GO:0012505">
    <property type="term" value="C:endomembrane system"/>
    <property type="evidence" value="ECO:0007669"/>
    <property type="project" value="UniProtKB-SubCell"/>
</dbReference>
<evidence type="ECO:0000256" key="5">
    <source>
        <dbReference type="ARBA" id="ARBA00022847"/>
    </source>
</evidence>
<feature type="domain" description="Amino acid transporter transmembrane" evidence="13">
    <location>
        <begin position="27"/>
        <end position="139"/>
    </location>
</feature>
<dbReference type="InterPro" id="IPR013057">
    <property type="entry name" value="AA_transpt_TM"/>
</dbReference>
<gene>
    <name evidence="14" type="primary">AAP7_1</name>
    <name evidence="14" type="ORF">Tsubulata_021738</name>
</gene>
<keyword evidence="6" id="KW-0029">Amino-acid transport</keyword>
<keyword evidence="7 12" id="KW-1133">Transmembrane helix</keyword>
<dbReference type="GO" id="GO:0015293">
    <property type="term" value="F:symporter activity"/>
    <property type="evidence" value="ECO:0007669"/>
    <property type="project" value="UniProtKB-KW"/>
</dbReference>
<dbReference type="GO" id="GO:0006865">
    <property type="term" value="P:amino acid transport"/>
    <property type="evidence" value="ECO:0007669"/>
    <property type="project" value="UniProtKB-KW"/>
</dbReference>
<protein>
    <submittedName>
        <fullName evidence="14">Amino acid permease 7</fullName>
    </submittedName>
</protein>
<sequence>MGGVTEESPLVGSLSVSQEPEDNNLQRTGTIWTAVAHIITAVIGAGVLSLAWTIAQLGWVAGPLAMLAFATVTLLSSFLISDCFRFPDPEYGPNRNQSYLDAVHLYLGQRSHQVCGVLANLGLYLNGVAYTITTASSIRSKDQRRVSNLTQDGSKMENARKSCRTSGRLSFKDRDNSE</sequence>
<dbReference type="GO" id="GO:0009734">
    <property type="term" value="P:auxin-activated signaling pathway"/>
    <property type="evidence" value="ECO:0007669"/>
    <property type="project" value="UniProtKB-KW"/>
</dbReference>
<accession>A0A9Q0F2F7</accession>
<evidence type="ECO:0000313" key="14">
    <source>
        <dbReference type="EMBL" id="KAJ4823377.1"/>
    </source>
</evidence>
<name>A0A9Q0F2F7_9ROSI</name>
<feature type="transmembrane region" description="Helical" evidence="12">
    <location>
        <begin position="31"/>
        <end position="52"/>
    </location>
</feature>
<reference evidence="14" key="1">
    <citation type="submission" date="2022-02" db="EMBL/GenBank/DDBJ databases">
        <authorList>
            <person name="Henning P.M."/>
            <person name="McCubbin A.G."/>
            <person name="Shore J.S."/>
        </authorList>
    </citation>
    <scope>NUCLEOTIDE SEQUENCE</scope>
    <source>
        <strain evidence="14">F60SS</strain>
        <tissue evidence="14">Leaves</tissue>
    </source>
</reference>
<keyword evidence="9" id="KW-0927">Auxin signaling pathway</keyword>
<feature type="transmembrane region" description="Helical" evidence="12">
    <location>
        <begin position="59"/>
        <end position="80"/>
    </location>
</feature>
<keyword evidence="3" id="KW-0813">Transport</keyword>
<comment type="function">
    <text evidence="10">Carrier protein involved in proton-driven auxin influx. Mediates the formation of auxin gradient from developing leaves (site of auxin biosynthesis) to tips by contributing to the loading of auxin in vascular tissues and facilitating acropetal (base to tip) auxin transport within inner tissues of the root apex, and basipetal (tip to base) auxin transport within outer tissues of the root apex. May be involved in lateral roots and nodules formation.</text>
</comment>
<dbReference type="Pfam" id="PF01490">
    <property type="entry name" value="Aa_trans"/>
    <property type="match status" value="1"/>
</dbReference>
<evidence type="ECO:0000256" key="11">
    <source>
        <dbReference type="SAM" id="MobiDB-lite"/>
    </source>
</evidence>
<evidence type="ECO:0000256" key="12">
    <source>
        <dbReference type="SAM" id="Phobius"/>
    </source>
</evidence>
<evidence type="ECO:0000256" key="8">
    <source>
        <dbReference type="ARBA" id="ARBA00023136"/>
    </source>
</evidence>
<reference evidence="14" key="2">
    <citation type="journal article" date="2023" name="Plants (Basel)">
        <title>Annotation of the Turnera subulata (Passifloraceae) Draft Genome Reveals the S-Locus Evolved after the Divergence of Turneroideae from Passifloroideae in a Stepwise Manner.</title>
        <authorList>
            <person name="Henning P.M."/>
            <person name="Roalson E.H."/>
            <person name="Mir W."/>
            <person name="McCubbin A.G."/>
            <person name="Shore J.S."/>
        </authorList>
    </citation>
    <scope>NUCLEOTIDE SEQUENCE</scope>
    <source>
        <strain evidence="14">F60SS</strain>
    </source>
</reference>
<evidence type="ECO:0000256" key="6">
    <source>
        <dbReference type="ARBA" id="ARBA00022970"/>
    </source>
</evidence>
<evidence type="ECO:0000313" key="15">
    <source>
        <dbReference type="Proteomes" id="UP001141552"/>
    </source>
</evidence>
<evidence type="ECO:0000256" key="1">
    <source>
        <dbReference type="ARBA" id="ARBA00004127"/>
    </source>
</evidence>
<organism evidence="14 15">
    <name type="scientific">Turnera subulata</name>
    <dbReference type="NCBI Taxonomy" id="218843"/>
    <lineage>
        <taxon>Eukaryota</taxon>
        <taxon>Viridiplantae</taxon>
        <taxon>Streptophyta</taxon>
        <taxon>Embryophyta</taxon>
        <taxon>Tracheophyta</taxon>
        <taxon>Spermatophyta</taxon>
        <taxon>Magnoliopsida</taxon>
        <taxon>eudicotyledons</taxon>
        <taxon>Gunneridae</taxon>
        <taxon>Pentapetalae</taxon>
        <taxon>rosids</taxon>
        <taxon>fabids</taxon>
        <taxon>Malpighiales</taxon>
        <taxon>Passifloraceae</taxon>
        <taxon>Turnera</taxon>
    </lineage>
</organism>
<feature type="region of interest" description="Disordered" evidence="11">
    <location>
        <begin position="1"/>
        <end position="22"/>
    </location>
</feature>
<evidence type="ECO:0000256" key="2">
    <source>
        <dbReference type="ARBA" id="ARBA00005590"/>
    </source>
</evidence>
<keyword evidence="5" id="KW-0769">Symport</keyword>
<keyword evidence="8 12" id="KW-0472">Membrane</keyword>
<dbReference type="OrthoDB" id="40134at2759"/>
<feature type="region of interest" description="Disordered" evidence="11">
    <location>
        <begin position="143"/>
        <end position="178"/>
    </location>
</feature>
<proteinExistence type="inferred from homology"/>
<evidence type="ECO:0000256" key="10">
    <source>
        <dbReference type="ARBA" id="ARBA00045588"/>
    </source>
</evidence>
<comment type="similarity">
    <text evidence="2">Belongs to the amino acid/polyamine transporter 2 family. Amino acid/auxin permease (AAAP) (TC 2.A.18.1) subfamily.</text>
</comment>
<evidence type="ECO:0000259" key="13">
    <source>
        <dbReference type="Pfam" id="PF01490"/>
    </source>
</evidence>
<dbReference type="EMBL" id="JAKUCV010007466">
    <property type="protein sequence ID" value="KAJ4823377.1"/>
    <property type="molecule type" value="Genomic_DNA"/>
</dbReference>
<dbReference type="Proteomes" id="UP001141552">
    <property type="component" value="Unassembled WGS sequence"/>
</dbReference>
<evidence type="ECO:0000256" key="3">
    <source>
        <dbReference type="ARBA" id="ARBA00022448"/>
    </source>
</evidence>
<dbReference type="AlphaFoldDB" id="A0A9Q0F2F7"/>
<comment type="caution">
    <text evidence="14">The sequence shown here is derived from an EMBL/GenBank/DDBJ whole genome shotgun (WGS) entry which is preliminary data.</text>
</comment>
<keyword evidence="4 12" id="KW-0812">Transmembrane</keyword>
<evidence type="ECO:0000256" key="4">
    <source>
        <dbReference type="ARBA" id="ARBA00022692"/>
    </source>
</evidence>
<comment type="subcellular location">
    <subcellularLocation>
        <location evidence="1">Endomembrane system</location>
        <topology evidence="1">Multi-pass membrane protein</topology>
    </subcellularLocation>
</comment>
<evidence type="ECO:0000256" key="9">
    <source>
        <dbReference type="ARBA" id="ARBA00023294"/>
    </source>
</evidence>
<dbReference type="PANTHER" id="PTHR48017">
    <property type="entry name" value="OS05G0424000 PROTEIN-RELATED"/>
    <property type="match status" value="1"/>
</dbReference>